<dbReference type="EMBL" id="CAXDID020000181">
    <property type="protein sequence ID" value="CAL6049606.1"/>
    <property type="molecule type" value="Genomic_DNA"/>
</dbReference>
<evidence type="ECO:0000313" key="1">
    <source>
        <dbReference type="EMBL" id="CAI9948511.1"/>
    </source>
</evidence>
<reference evidence="2 3" key="2">
    <citation type="submission" date="2024-07" db="EMBL/GenBank/DDBJ databases">
        <authorList>
            <person name="Akdeniz Z."/>
        </authorList>
    </citation>
    <scope>NUCLEOTIDE SEQUENCE [LARGE SCALE GENOMIC DNA]</scope>
</reference>
<dbReference type="EMBL" id="CATOUU010000789">
    <property type="protein sequence ID" value="CAI9948511.1"/>
    <property type="molecule type" value="Genomic_DNA"/>
</dbReference>
<proteinExistence type="predicted"/>
<organism evidence="1">
    <name type="scientific">Hexamita inflata</name>
    <dbReference type="NCBI Taxonomy" id="28002"/>
    <lineage>
        <taxon>Eukaryota</taxon>
        <taxon>Metamonada</taxon>
        <taxon>Diplomonadida</taxon>
        <taxon>Hexamitidae</taxon>
        <taxon>Hexamitinae</taxon>
        <taxon>Hexamita</taxon>
    </lineage>
</organism>
<accession>A0AA86PYN2</accession>
<name>A0AA86PYN2_9EUKA</name>
<keyword evidence="3" id="KW-1185">Reference proteome</keyword>
<dbReference type="Proteomes" id="UP001642409">
    <property type="component" value="Unassembled WGS sequence"/>
</dbReference>
<sequence>MNFQQTQITPLYSGPESITCVHVFEQNIYLGMRSGLLKVISSFNFISQDIQFDSCIISVDQLGPTILVGTQSGLFQVDSSLQKYVRVFPNLKFISKIHLLNENQALVSAQSGWRYPELPQQSRLEYQERVPGWVIYNLDLKFMRVNSQTEPMSTGGYFCVHKDQLLVPLNAAVERDFYCIFSFKNNFSLLNRGPGIDSTSAPISCSFTEEEFTISFNKETAVYKQFALNLKSGTIFQSRAARFTVRSGKVKAQFFGKKKEVEIDLGAEIEIVAGHDGGLVAANGQEAVWVQY</sequence>
<protein>
    <submittedName>
        <fullName evidence="2">Hypothetical_protein</fullName>
    </submittedName>
</protein>
<comment type="caution">
    <text evidence="1">The sequence shown here is derived from an EMBL/GenBank/DDBJ whole genome shotgun (WGS) entry which is preliminary data.</text>
</comment>
<evidence type="ECO:0000313" key="2">
    <source>
        <dbReference type="EMBL" id="CAL6049606.1"/>
    </source>
</evidence>
<reference evidence="1" key="1">
    <citation type="submission" date="2023-06" db="EMBL/GenBank/DDBJ databases">
        <authorList>
            <person name="Kurt Z."/>
        </authorList>
    </citation>
    <scope>NUCLEOTIDE SEQUENCE</scope>
</reference>
<dbReference type="AlphaFoldDB" id="A0AA86PYN2"/>
<evidence type="ECO:0000313" key="3">
    <source>
        <dbReference type="Proteomes" id="UP001642409"/>
    </source>
</evidence>
<gene>
    <name evidence="1" type="ORF">HINF_LOCUS36156</name>
    <name evidence="2" type="ORF">HINF_LOCUS43460</name>
</gene>